<protein>
    <recommendedName>
        <fullName evidence="1">DUF5675 domain-containing protein</fullName>
    </recommendedName>
</protein>
<accession>A0A1N7MJN7</accession>
<evidence type="ECO:0000313" key="2">
    <source>
        <dbReference type="EMBL" id="SIS86384.1"/>
    </source>
</evidence>
<dbReference type="Proteomes" id="UP000186026">
    <property type="component" value="Unassembled WGS sequence"/>
</dbReference>
<evidence type="ECO:0000259" key="1">
    <source>
        <dbReference type="Pfam" id="PF18925"/>
    </source>
</evidence>
<proteinExistence type="predicted"/>
<dbReference type="InterPro" id="IPR043732">
    <property type="entry name" value="DUF5675"/>
</dbReference>
<evidence type="ECO:0000313" key="3">
    <source>
        <dbReference type="Proteomes" id="UP000186026"/>
    </source>
</evidence>
<dbReference type="RefSeq" id="WP_139325523.1">
    <property type="nucleotide sequence ID" value="NZ_FTOP01000006.1"/>
</dbReference>
<feature type="domain" description="DUF5675" evidence="1">
    <location>
        <begin position="6"/>
        <end position="69"/>
    </location>
</feature>
<dbReference type="EMBL" id="FTOP01000006">
    <property type="protein sequence ID" value="SIS86384.1"/>
    <property type="molecule type" value="Genomic_DNA"/>
</dbReference>
<dbReference type="OrthoDB" id="707810at2"/>
<organism evidence="2 3">
    <name type="scientific">Belliella pelovolcani</name>
    <dbReference type="NCBI Taxonomy" id="529505"/>
    <lineage>
        <taxon>Bacteria</taxon>
        <taxon>Pseudomonadati</taxon>
        <taxon>Bacteroidota</taxon>
        <taxon>Cytophagia</taxon>
        <taxon>Cytophagales</taxon>
        <taxon>Cyclobacteriaceae</taxon>
        <taxon>Belliella</taxon>
    </lineage>
</organism>
<reference evidence="3" key="1">
    <citation type="submission" date="2017-01" db="EMBL/GenBank/DDBJ databases">
        <authorList>
            <person name="Varghese N."/>
            <person name="Submissions S."/>
        </authorList>
    </citation>
    <scope>NUCLEOTIDE SEQUENCE [LARGE SCALE GENOMIC DNA]</scope>
    <source>
        <strain evidence="3">DSM 46698</strain>
    </source>
</reference>
<keyword evidence="3" id="KW-1185">Reference proteome</keyword>
<dbReference type="Pfam" id="PF18925">
    <property type="entry name" value="DUF5675"/>
    <property type="match status" value="1"/>
</dbReference>
<name>A0A1N7MJN7_9BACT</name>
<dbReference type="STRING" id="529505.SAMN05421761_106156"/>
<sequence>MILQLFRKYRPEKTVGFLMAEGKLITKTIEQTRIFPTPCIKEGKYEVLLKYNERRGWYLQIDNEPPDKYTIAPLDKGKYVPLLGIAPVLHWDRDVKFSKLATFKVLEALEKVFASGDRVWLEITEGDQDFLEDD</sequence>
<dbReference type="AlphaFoldDB" id="A0A1N7MJN7"/>
<gene>
    <name evidence="2" type="ORF">SAMN05421761_106156</name>
</gene>